<keyword evidence="3" id="KW-1185">Reference proteome</keyword>
<organism evidence="2 3">
    <name type="scientific">Gottschalkia purinilytica</name>
    <name type="common">Clostridium purinilyticum</name>
    <dbReference type="NCBI Taxonomy" id="1503"/>
    <lineage>
        <taxon>Bacteria</taxon>
        <taxon>Bacillati</taxon>
        <taxon>Bacillota</taxon>
        <taxon>Tissierellia</taxon>
        <taxon>Tissierellales</taxon>
        <taxon>Gottschalkiaceae</taxon>
        <taxon>Gottschalkia</taxon>
    </lineage>
</organism>
<dbReference type="EMBL" id="LGSS01000019">
    <property type="protein sequence ID" value="KNF07295.1"/>
    <property type="molecule type" value="Genomic_DNA"/>
</dbReference>
<evidence type="ECO:0000256" key="1">
    <source>
        <dbReference type="HAMAP-Rule" id="MF_00386"/>
    </source>
</evidence>
<dbReference type="InterPro" id="IPR002696">
    <property type="entry name" value="Membr_insert_effic_factor_YidD"/>
</dbReference>
<protein>
    <recommendedName>
        <fullName evidence="1">Putative membrane protein insertion efficiency factor</fullName>
    </recommendedName>
</protein>
<dbReference type="RefSeq" id="WP_050356380.1">
    <property type="nucleotide sequence ID" value="NZ_LGSS01000019.1"/>
</dbReference>
<gene>
    <name evidence="2" type="ORF">CLPU_19c00310</name>
</gene>
<dbReference type="PANTHER" id="PTHR33383">
    <property type="entry name" value="MEMBRANE PROTEIN INSERTION EFFICIENCY FACTOR-RELATED"/>
    <property type="match status" value="1"/>
</dbReference>
<proteinExistence type="inferred from homology"/>
<dbReference type="SMART" id="SM01234">
    <property type="entry name" value="Haemolytic"/>
    <property type="match status" value="1"/>
</dbReference>
<dbReference type="PANTHER" id="PTHR33383:SF1">
    <property type="entry name" value="MEMBRANE PROTEIN INSERTION EFFICIENCY FACTOR-RELATED"/>
    <property type="match status" value="1"/>
</dbReference>
<evidence type="ECO:0000313" key="3">
    <source>
        <dbReference type="Proteomes" id="UP000037267"/>
    </source>
</evidence>
<sequence>MRTIAVAIIKFYQRFISPMKPKSCRFYPTCSEYSIQAINKYGIIKGGFMSLKRILKCNPFNPGGHDPLK</sequence>
<dbReference type="OrthoDB" id="9801753at2"/>
<reference evidence="3" key="1">
    <citation type="submission" date="2015-07" db="EMBL/GenBank/DDBJ databases">
        <title>Draft genome sequence of the purine-degrading Gottschalkia purinilyticum DSM 1384 (formerly Clostridium purinilyticum).</title>
        <authorList>
            <person name="Poehlein A."/>
            <person name="Schiel-Bengelsdorf B."/>
            <person name="Bengelsdorf F.R."/>
            <person name="Daniel R."/>
            <person name="Duerre P."/>
        </authorList>
    </citation>
    <scope>NUCLEOTIDE SEQUENCE [LARGE SCALE GENOMIC DNA]</scope>
    <source>
        <strain evidence="3">DSM 1384</strain>
    </source>
</reference>
<comment type="similarity">
    <text evidence="1">Belongs to the UPF0161 family.</text>
</comment>
<name>A0A0L0W7L0_GOTPU</name>
<comment type="caution">
    <text evidence="2">The sequence shown here is derived from an EMBL/GenBank/DDBJ whole genome shotgun (WGS) entry which is preliminary data.</text>
</comment>
<dbReference type="GO" id="GO:0005886">
    <property type="term" value="C:plasma membrane"/>
    <property type="evidence" value="ECO:0007669"/>
    <property type="project" value="UniProtKB-SubCell"/>
</dbReference>
<dbReference type="PATRIC" id="fig|1503.3.peg.843"/>
<dbReference type="Pfam" id="PF01809">
    <property type="entry name" value="YidD"/>
    <property type="match status" value="1"/>
</dbReference>
<comment type="subcellular location">
    <subcellularLocation>
        <location evidence="1">Cell membrane</location>
        <topology evidence="1">Peripheral membrane protein</topology>
        <orientation evidence="1">Cytoplasmic side</orientation>
    </subcellularLocation>
</comment>
<evidence type="ECO:0000313" key="2">
    <source>
        <dbReference type="EMBL" id="KNF07295.1"/>
    </source>
</evidence>
<dbReference type="AlphaFoldDB" id="A0A0L0W7L0"/>
<comment type="function">
    <text evidence="1">Could be involved in insertion of integral membrane proteins into the membrane.</text>
</comment>
<keyword evidence="1" id="KW-0472">Membrane</keyword>
<keyword evidence="1" id="KW-1003">Cell membrane</keyword>
<dbReference type="NCBIfam" id="TIGR00278">
    <property type="entry name" value="membrane protein insertion efficiency factor YidD"/>
    <property type="match status" value="1"/>
</dbReference>
<dbReference type="Proteomes" id="UP000037267">
    <property type="component" value="Unassembled WGS sequence"/>
</dbReference>
<dbReference type="HAMAP" id="MF_00386">
    <property type="entry name" value="UPF0161_YidD"/>
    <property type="match status" value="1"/>
</dbReference>
<accession>A0A0L0W7L0</accession>
<dbReference type="STRING" id="1503.CLPU_19c00310"/>